<sequence>MAVKLPGGRTLAVVTVGVLAGTLFTASGSAVASSAGAEVHACVHKQTRYARIVNATAKCRPTEIRIRWGQTTQTQEGIASAGPQGPRGPQGLKGDTGSQGPQGPRGFQGKTGPQGPKGVDGKDGAQGPKGVDGKDGAQGPKGDTGPQGPKGDDGKPGVQGPKGDDGKPGVQGPKGDDGKPGVQGPKGDDGKTGPQGPKGADGKDGGALTTYIKTGVINLSNDGTPSVSCNSGDVATGGGYHLTTMKYFVVTGSYPSSASTWTVALKRDLPIFDSQSADKTADPDAKGTDKGTTPNTTRSADPDTAKNAPAAGGSAQSQTFSASAKGTVYVVCVKK</sequence>
<dbReference type="InterPro" id="IPR050149">
    <property type="entry name" value="Collagen_superfamily"/>
</dbReference>
<feature type="compositionally biased region" description="Polar residues" evidence="1">
    <location>
        <begin position="314"/>
        <end position="323"/>
    </location>
</feature>
<feature type="region of interest" description="Disordered" evidence="1">
    <location>
        <begin position="275"/>
        <end position="323"/>
    </location>
</feature>
<dbReference type="PANTHER" id="PTHR24023:SF1095">
    <property type="entry name" value="EGF-LIKE DOMAIN-CONTAINING PROTEIN"/>
    <property type="match status" value="1"/>
</dbReference>
<gene>
    <name evidence="3" type="ORF">GCM10017559_52150</name>
</gene>
<dbReference type="Gene3D" id="1.20.5.320">
    <property type="entry name" value="6-Phosphogluconate Dehydrogenase, domain 3"/>
    <property type="match status" value="1"/>
</dbReference>
<protein>
    <recommendedName>
        <fullName evidence="5">Collagen-like protein</fullName>
    </recommendedName>
</protein>
<evidence type="ECO:0000313" key="4">
    <source>
        <dbReference type="Proteomes" id="UP001499930"/>
    </source>
</evidence>
<proteinExistence type="predicted"/>
<name>A0ABP6KSF7_9ACTN</name>
<feature type="signal peptide" evidence="2">
    <location>
        <begin position="1"/>
        <end position="32"/>
    </location>
</feature>
<dbReference type="InterPro" id="IPR008160">
    <property type="entry name" value="Collagen"/>
</dbReference>
<keyword evidence="4" id="KW-1185">Reference proteome</keyword>
<keyword evidence="2" id="KW-0732">Signal</keyword>
<dbReference type="Proteomes" id="UP001499930">
    <property type="component" value="Unassembled WGS sequence"/>
</dbReference>
<evidence type="ECO:0008006" key="5">
    <source>
        <dbReference type="Google" id="ProtNLM"/>
    </source>
</evidence>
<dbReference type="PANTHER" id="PTHR24023">
    <property type="entry name" value="COLLAGEN ALPHA"/>
    <property type="match status" value="1"/>
</dbReference>
<dbReference type="RefSeq" id="WP_344899788.1">
    <property type="nucleotide sequence ID" value="NZ_BAAAWD010000014.1"/>
</dbReference>
<evidence type="ECO:0000313" key="3">
    <source>
        <dbReference type="EMBL" id="GAA3021114.1"/>
    </source>
</evidence>
<accession>A0ABP6KSF7</accession>
<evidence type="ECO:0000256" key="1">
    <source>
        <dbReference type="SAM" id="MobiDB-lite"/>
    </source>
</evidence>
<feature type="region of interest" description="Disordered" evidence="1">
    <location>
        <begin position="66"/>
        <end position="207"/>
    </location>
</feature>
<feature type="compositionally biased region" description="Polar residues" evidence="1">
    <location>
        <begin position="290"/>
        <end position="299"/>
    </location>
</feature>
<evidence type="ECO:0000256" key="2">
    <source>
        <dbReference type="SAM" id="SignalP"/>
    </source>
</evidence>
<organism evidence="3 4">
    <name type="scientific">Streptosporangium longisporum</name>
    <dbReference type="NCBI Taxonomy" id="46187"/>
    <lineage>
        <taxon>Bacteria</taxon>
        <taxon>Bacillati</taxon>
        <taxon>Actinomycetota</taxon>
        <taxon>Actinomycetes</taxon>
        <taxon>Streptosporangiales</taxon>
        <taxon>Streptosporangiaceae</taxon>
        <taxon>Streptosporangium</taxon>
    </lineage>
</organism>
<comment type="caution">
    <text evidence="3">The sequence shown here is derived from an EMBL/GenBank/DDBJ whole genome shotgun (WGS) entry which is preliminary data.</text>
</comment>
<feature type="chain" id="PRO_5045316043" description="Collagen-like protein" evidence="2">
    <location>
        <begin position="33"/>
        <end position="335"/>
    </location>
</feature>
<reference evidence="4" key="1">
    <citation type="journal article" date="2019" name="Int. J. Syst. Evol. Microbiol.">
        <title>The Global Catalogue of Microorganisms (GCM) 10K type strain sequencing project: providing services to taxonomists for standard genome sequencing and annotation.</title>
        <authorList>
            <consortium name="The Broad Institute Genomics Platform"/>
            <consortium name="The Broad Institute Genome Sequencing Center for Infectious Disease"/>
            <person name="Wu L."/>
            <person name="Ma J."/>
        </authorList>
    </citation>
    <scope>NUCLEOTIDE SEQUENCE [LARGE SCALE GENOMIC DNA]</scope>
    <source>
        <strain evidence="4">JCM 3106</strain>
    </source>
</reference>
<dbReference type="Pfam" id="PF01391">
    <property type="entry name" value="Collagen"/>
    <property type="match status" value="1"/>
</dbReference>
<feature type="compositionally biased region" description="Basic and acidic residues" evidence="1">
    <location>
        <begin position="279"/>
        <end position="289"/>
    </location>
</feature>
<feature type="compositionally biased region" description="Low complexity" evidence="1">
    <location>
        <begin position="138"/>
        <end position="149"/>
    </location>
</feature>
<dbReference type="EMBL" id="BAAAWD010000014">
    <property type="protein sequence ID" value="GAA3021114.1"/>
    <property type="molecule type" value="Genomic_DNA"/>
</dbReference>